<accession>A0A133VQI5</accession>
<keyword evidence="2" id="KW-1185">Reference proteome</keyword>
<organism evidence="1 2">
    <name type="scientific">candidate division MSBL1 archaeon SCGC-AAA385M02</name>
    <dbReference type="NCBI Taxonomy" id="1698287"/>
    <lineage>
        <taxon>Archaea</taxon>
        <taxon>Methanobacteriati</taxon>
        <taxon>Methanobacteriota</taxon>
        <taxon>candidate division MSBL1</taxon>
    </lineage>
</organism>
<evidence type="ECO:0000313" key="1">
    <source>
        <dbReference type="EMBL" id="KXB08714.1"/>
    </source>
</evidence>
<proteinExistence type="predicted"/>
<sequence>MTDYGIKVSQSGEDVKTASDSKLMFSSSILTNPVKEVVSISMASSPYTYSHGLSFAPKAWIFYDEGTYWKRVPFELAVGLYIYDMDYEIDATDITIRADSGLLTATLRLIVFTREVTD</sequence>
<comment type="caution">
    <text evidence="1">The sequence shown here is derived from an EMBL/GenBank/DDBJ whole genome shotgun (WGS) entry which is preliminary data.</text>
</comment>
<name>A0A133VQI5_9EURY</name>
<dbReference type="EMBL" id="LHYL01000007">
    <property type="protein sequence ID" value="KXB08714.1"/>
    <property type="molecule type" value="Genomic_DNA"/>
</dbReference>
<dbReference type="Proteomes" id="UP000070248">
    <property type="component" value="Unassembled WGS sequence"/>
</dbReference>
<dbReference type="AlphaFoldDB" id="A0A133VQI5"/>
<protein>
    <submittedName>
        <fullName evidence="1">Uncharacterized protein</fullName>
    </submittedName>
</protein>
<reference evidence="1 2" key="1">
    <citation type="journal article" date="2016" name="Sci. Rep.">
        <title>Metabolic traits of an uncultured archaeal lineage -MSBL1- from brine pools of the Red Sea.</title>
        <authorList>
            <person name="Mwirichia R."/>
            <person name="Alam I."/>
            <person name="Rashid M."/>
            <person name="Vinu M."/>
            <person name="Ba-Alawi W."/>
            <person name="Anthony Kamau A."/>
            <person name="Kamanda Ngugi D."/>
            <person name="Goker M."/>
            <person name="Klenk H.P."/>
            <person name="Bajic V."/>
            <person name="Stingl U."/>
        </authorList>
    </citation>
    <scope>NUCLEOTIDE SEQUENCE [LARGE SCALE GENOMIC DNA]</scope>
    <source>
        <strain evidence="1">SCGC-AAA385M02</strain>
    </source>
</reference>
<gene>
    <name evidence="1" type="ORF">AKJ59_00605</name>
</gene>
<evidence type="ECO:0000313" key="2">
    <source>
        <dbReference type="Proteomes" id="UP000070248"/>
    </source>
</evidence>